<reference evidence="1 2" key="1">
    <citation type="submission" date="2015-10" db="EMBL/GenBank/DDBJ databases">
        <title>Genome analyses suggest a sexual origin of heterokaryosis in a supposedly ancient asexual fungus.</title>
        <authorList>
            <person name="Ropars J."/>
            <person name="Sedzielewska K."/>
            <person name="Noel J."/>
            <person name="Charron P."/>
            <person name="Farinelli L."/>
            <person name="Marton T."/>
            <person name="Kruger M."/>
            <person name="Pelin A."/>
            <person name="Brachmann A."/>
            <person name="Corradi N."/>
        </authorList>
    </citation>
    <scope>NUCLEOTIDE SEQUENCE [LARGE SCALE GENOMIC DNA]</scope>
    <source>
        <strain evidence="1 2">A4</strain>
    </source>
</reference>
<organism evidence="1 2">
    <name type="scientific">Rhizophagus irregularis</name>
    <dbReference type="NCBI Taxonomy" id="588596"/>
    <lineage>
        <taxon>Eukaryota</taxon>
        <taxon>Fungi</taxon>
        <taxon>Fungi incertae sedis</taxon>
        <taxon>Mucoromycota</taxon>
        <taxon>Glomeromycotina</taxon>
        <taxon>Glomeromycetes</taxon>
        <taxon>Glomerales</taxon>
        <taxon>Glomeraceae</taxon>
        <taxon>Rhizophagus</taxon>
    </lineage>
</organism>
<dbReference type="VEuPathDB" id="FungiDB:RhiirFUN_015633"/>
<protein>
    <submittedName>
        <fullName evidence="1">Uncharacterized protein</fullName>
    </submittedName>
</protein>
<name>A0A2I1H7V3_9GLOM</name>
<dbReference type="VEuPathDB" id="FungiDB:RhiirA1_429778"/>
<gene>
    <name evidence="1" type="ORF">RhiirA4_410186</name>
</gene>
<keyword evidence="2" id="KW-1185">Reference proteome</keyword>
<sequence>MLITILISLSFSQQDIKHVVVCGSSANFPAKNLRGYSELETAIQSRLGAPFNRIPLKICIIQAGSGIEKEMGVYDDVIDIFTGEPKAEHFHITVYPK</sequence>
<dbReference type="VEuPathDB" id="FungiDB:FUN_025169"/>
<accession>A0A2I1H7V3</accession>
<dbReference type="EMBL" id="LLXI01001739">
    <property type="protein sequence ID" value="PKY54966.1"/>
    <property type="molecule type" value="Genomic_DNA"/>
</dbReference>
<proteinExistence type="predicted"/>
<dbReference type="Proteomes" id="UP000234323">
    <property type="component" value="Unassembled WGS sequence"/>
</dbReference>
<comment type="caution">
    <text evidence="1">The sequence shown here is derived from an EMBL/GenBank/DDBJ whole genome shotgun (WGS) entry which is preliminary data.</text>
</comment>
<evidence type="ECO:0000313" key="2">
    <source>
        <dbReference type="Proteomes" id="UP000234323"/>
    </source>
</evidence>
<evidence type="ECO:0000313" key="1">
    <source>
        <dbReference type="EMBL" id="PKY54966.1"/>
    </source>
</evidence>
<dbReference type="AlphaFoldDB" id="A0A2I1H7V3"/>